<evidence type="ECO:0000313" key="8">
    <source>
        <dbReference type="EMBL" id="BBA36463.1"/>
    </source>
</evidence>
<gene>
    <name evidence="8" type="ORF">sS8_4533</name>
</gene>
<dbReference type="RefSeq" id="WP_170161208.1">
    <property type="nucleotide sequence ID" value="NZ_AP017928.1"/>
</dbReference>
<feature type="domain" description="Methyltransferase small" evidence="6">
    <location>
        <begin position="166"/>
        <end position="335"/>
    </location>
</feature>
<name>A0A250KXR5_9GAMM</name>
<dbReference type="EMBL" id="AP017928">
    <property type="protein sequence ID" value="BBA36463.1"/>
    <property type="molecule type" value="Genomic_DNA"/>
</dbReference>
<evidence type="ECO:0000256" key="1">
    <source>
        <dbReference type="ARBA" id="ARBA00022490"/>
    </source>
</evidence>
<keyword evidence="4" id="KW-0808">Transferase</keyword>
<dbReference type="SUPFAM" id="SSF53335">
    <property type="entry name" value="S-adenosyl-L-methionine-dependent methyltransferases"/>
    <property type="match status" value="1"/>
</dbReference>
<dbReference type="Pfam" id="PF05175">
    <property type="entry name" value="MTS"/>
    <property type="match status" value="1"/>
</dbReference>
<dbReference type="PROSITE" id="PS00092">
    <property type="entry name" value="N6_MTASE"/>
    <property type="match status" value="1"/>
</dbReference>
<dbReference type="PANTHER" id="PTHR47816:SF4">
    <property type="entry name" value="RIBOSOMAL RNA SMALL SUBUNIT METHYLTRANSFERASE C"/>
    <property type="match status" value="1"/>
</dbReference>
<evidence type="ECO:0000256" key="2">
    <source>
        <dbReference type="ARBA" id="ARBA00022552"/>
    </source>
</evidence>
<dbReference type="CDD" id="cd02440">
    <property type="entry name" value="AdoMet_MTases"/>
    <property type="match status" value="1"/>
</dbReference>
<evidence type="ECO:0000256" key="4">
    <source>
        <dbReference type="ARBA" id="ARBA00022679"/>
    </source>
</evidence>
<proteinExistence type="predicted"/>
<keyword evidence="2" id="KW-0698">rRNA processing</keyword>
<dbReference type="GO" id="GO:0008990">
    <property type="term" value="F:rRNA (guanine-N2-)-methyltransferase activity"/>
    <property type="evidence" value="ECO:0007669"/>
    <property type="project" value="InterPro"/>
</dbReference>
<keyword evidence="3 8" id="KW-0489">Methyltransferase</keyword>
<dbReference type="InterPro" id="IPR002052">
    <property type="entry name" value="DNA_methylase_N6_adenine_CS"/>
</dbReference>
<keyword evidence="9" id="KW-1185">Reference proteome</keyword>
<evidence type="ECO:0000313" key="9">
    <source>
        <dbReference type="Proteomes" id="UP000266313"/>
    </source>
</evidence>
<dbReference type="PANTHER" id="PTHR47816">
    <property type="entry name" value="RIBOSOMAL RNA SMALL SUBUNIT METHYLTRANSFERASE C"/>
    <property type="match status" value="1"/>
</dbReference>
<evidence type="ECO:0000256" key="3">
    <source>
        <dbReference type="ARBA" id="ARBA00022603"/>
    </source>
</evidence>
<dbReference type="Pfam" id="PF08468">
    <property type="entry name" value="MTS_N"/>
    <property type="match status" value="1"/>
</dbReference>
<organism evidence="8 9">
    <name type="scientific">Methylocaldum marinum</name>
    <dbReference type="NCBI Taxonomy" id="1432792"/>
    <lineage>
        <taxon>Bacteria</taxon>
        <taxon>Pseudomonadati</taxon>
        <taxon>Pseudomonadota</taxon>
        <taxon>Gammaproteobacteria</taxon>
        <taxon>Methylococcales</taxon>
        <taxon>Methylococcaceae</taxon>
        <taxon>Methylocaldum</taxon>
    </lineage>
</organism>
<dbReference type="Gene3D" id="3.40.50.150">
    <property type="entry name" value="Vaccinia Virus protein VP39"/>
    <property type="match status" value="2"/>
</dbReference>
<protein>
    <submittedName>
        <fullName evidence="8">16S RNA G1207 methylase RsmC</fullName>
    </submittedName>
</protein>
<dbReference type="InterPro" id="IPR029063">
    <property type="entry name" value="SAM-dependent_MTases_sf"/>
</dbReference>
<evidence type="ECO:0000256" key="5">
    <source>
        <dbReference type="ARBA" id="ARBA00022691"/>
    </source>
</evidence>
<keyword evidence="1" id="KW-0963">Cytoplasm</keyword>
<reference evidence="8 9" key="1">
    <citation type="submission" date="2016-12" db="EMBL/GenBank/DDBJ databases">
        <title>Genome sequencing of Methylocaldum marinum.</title>
        <authorList>
            <person name="Takeuchi M."/>
            <person name="Kamagata Y."/>
            <person name="Hiraoka S."/>
            <person name="Oshima K."/>
            <person name="Hattori M."/>
            <person name="Iwasaki W."/>
        </authorList>
    </citation>
    <scope>NUCLEOTIDE SEQUENCE [LARGE SCALE GENOMIC DNA]</scope>
    <source>
        <strain evidence="8 9">S8</strain>
    </source>
</reference>
<dbReference type="InterPro" id="IPR007848">
    <property type="entry name" value="Small_mtfrase_dom"/>
</dbReference>
<evidence type="ECO:0000259" key="6">
    <source>
        <dbReference type="Pfam" id="PF05175"/>
    </source>
</evidence>
<sequence length="338" mass="36713">MNPQASALDKFLDQHAFQSEGDILIFRAVPGDYLRRFAGRTVLCRQTYKPDAEALAGLGVEVVTDSDAPAGLCIVFATKHKEETLYHMARAASQLHEGGSLVVTAANDLGASSLEKRCAELLGGVQSFSKHKCRVFWGAKASARLDRALMASWLRGGELQPIPGTDLVSRPGVFSWNRIDPGSRLLAEYLPDDLAGCGADLGAGYGYLSRTLLARSSAVAELHLFEAEHKALEAARLNLAGFASSVRLHFHWHDVTAGLPVERLDFVVMNPPFHAGRDAEPGLGRAFIRAALTSLRPGGCLYFVANRHLPYEETIRGLAGSGKTLAEREGYKVMKVWK</sequence>
<evidence type="ECO:0000259" key="7">
    <source>
        <dbReference type="Pfam" id="PF08468"/>
    </source>
</evidence>
<dbReference type="Proteomes" id="UP000266313">
    <property type="component" value="Chromosome"/>
</dbReference>
<keyword evidence="5" id="KW-0949">S-adenosyl-L-methionine</keyword>
<dbReference type="InterPro" id="IPR013675">
    <property type="entry name" value="Mtase_sm_N"/>
</dbReference>
<feature type="domain" description="Methyltransferase small N-terminal" evidence="7">
    <location>
        <begin position="62"/>
        <end position="140"/>
    </location>
</feature>
<dbReference type="AlphaFoldDB" id="A0A250KXR5"/>
<accession>A0A250KXR5</accession>
<dbReference type="KEGG" id="mmai:sS8_4533"/>
<dbReference type="InterPro" id="IPR046977">
    <property type="entry name" value="RsmC/RlmG"/>
</dbReference>
<dbReference type="GO" id="GO:0003676">
    <property type="term" value="F:nucleic acid binding"/>
    <property type="evidence" value="ECO:0007669"/>
    <property type="project" value="InterPro"/>
</dbReference>